<dbReference type="OMA" id="TEHAYSE"/>
<proteinExistence type="predicted"/>
<dbReference type="AlphaFoldDB" id="A0A679NIG4"/>
<accession>A0A679NIG4</accession>
<reference evidence="2" key="2">
    <citation type="submission" date="2021-03" db="EMBL/GenBank/DDBJ databases">
        <authorList>
            <person name="Alouane T."/>
            <person name="Langin T."/>
            <person name="Bonhomme L."/>
        </authorList>
    </citation>
    <scope>NUCLEOTIDE SEQUENCE</scope>
    <source>
        <strain evidence="2">MDC_Fg202</strain>
    </source>
</reference>
<evidence type="ECO:0000313" key="4">
    <source>
        <dbReference type="Proteomes" id="UP000746612"/>
    </source>
</evidence>
<evidence type="ECO:0000256" key="1">
    <source>
        <dbReference type="SAM" id="MobiDB-lite"/>
    </source>
</evidence>
<evidence type="ECO:0000313" key="2">
    <source>
        <dbReference type="EMBL" id="CAG1991338.1"/>
    </source>
</evidence>
<dbReference type="Proteomes" id="UP000746612">
    <property type="component" value="Unassembled WGS sequence"/>
</dbReference>
<dbReference type="OrthoDB" id="5095849at2759"/>
<feature type="compositionally biased region" description="Basic and acidic residues" evidence="1">
    <location>
        <begin position="73"/>
        <end position="85"/>
    </location>
</feature>
<feature type="region of interest" description="Disordered" evidence="1">
    <location>
        <begin position="73"/>
        <end position="96"/>
    </location>
</feature>
<feature type="compositionally biased region" description="Polar residues" evidence="1">
    <location>
        <begin position="86"/>
        <end position="95"/>
    </location>
</feature>
<sequence>MDSDQLSPNTRSLRSRSNVTYCVYLPSRSRMKLPLTDLTKDDDLPPETIEAMSSLTHPPYDADLGTTIKRSIEFDTESKDNRSSEVDTGTKNNGSIVVDTRINNEPVAKTSDTTLEATGSTIARSSLVTIAKIKAKIATEHAYSEILTQARRRLWEQIESYEAHIRENQRKICESDEGVDQLNKRLHDCEILDSQIAELCKLLKSLGEQLDERSDKVVDLLSELSKAG</sequence>
<reference evidence="3" key="1">
    <citation type="submission" date="2019-04" db="EMBL/GenBank/DDBJ databases">
        <authorList>
            <person name="Melise S."/>
            <person name="Noan J."/>
            <person name="Okalmin O."/>
        </authorList>
    </citation>
    <scope>NUCLEOTIDE SEQUENCE</scope>
    <source>
        <strain evidence="3">FN9</strain>
    </source>
</reference>
<dbReference type="SMR" id="A0A679NIG4"/>
<dbReference type="EMBL" id="CAAKMV010000154">
    <property type="protein sequence ID" value="VIO61836.1"/>
    <property type="molecule type" value="Genomic_DNA"/>
</dbReference>
<protein>
    <submittedName>
        <fullName evidence="2">Uncharacterized protein</fullName>
    </submittedName>
</protein>
<dbReference type="EMBL" id="CAJPIJ010000149">
    <property type="protein sequence ID" value="CAG1991338.1"/>
    <property type="molecule type" value="Genomic_DNA"/>
</dbReference>
<evidence type="ECO:0000313" key="3">
    <source>
        <dbReference type="EMBL" id="VIO61836.1"/>
    </source>
</evidence>
<organism evidence="2 4">
    <name type="scientific">Gibberella zeae</name>
    <name type="common">Wheat head blight fungus</name>
    <name type="synonym">Fusarium graminearum</name>
    <dbReference type="NCBI Taxonomy" id="5518"/>
    <lineage>
        <taxon>Eukaryota</taxon>
        <taxon>Fungi</taxon>
        <taxon>Dikarya</taxon>
        <taxon>Ascomycota</taxon>
        <taxon>Pezizomycotina</taxon>
        <taxon>Sordariomycetes</taxon>
        <taxon>Hypocreomycetidae</taxon>
        <taxon>Hypocreales</taxon>
        <taxon>Nectriaceae</taxon>
        <taxon>Fusarium</taxon>
    </lineage>
</organism>
<name>A0A679NIG4_GIBZA</name>
<gene>
    <name evidence="3" type="ORF">FUG_LOCUS456565</name>
    <name evidence="2" type="ORF">MDCFG202_LOCUS341894</name>
</gene>